<proteinExistence type="predicted"/>
<evidence type="ECO:0000313" key="2">
    <source>
        <dbReference type="Proteomes" id="UP000814140"/>
    </source>
</evidence>
<dbReference type="EMBL" id="MU277195">
    <property type="protein sequence ID" value="KAI0065405.1"/>
    <property type="molecule type" value="Genomic_DNA"/>
</dbReference>
<dbReference type="Proteomes" id="UP000814140">
    <property type="component" value="Unassembled WGS sequence"/>
</dbReference>
<sequence length="904" mass="99432">MSTPLGSPFKGKAKEEERWQPGWWQLHPLSERPQRPVAWTSSSTILFAHATLPTIVGRVFPSHAQFAVPPPAPITGSPALYEPPTIINVSPNGQWMFAYFPGRDEAGVGCFWTRGIQVDDWNVREWWSFPSAGGAVTSTWLGHPREWINDASGRAIRLPALGPPTPGSTPTLMLITENLQVLVCYVRKGTVSIKIITCSLTFPDEIRESIPSQNPGSPACPEGAKLCVSAAIGLGYDETSIMVATRSRILTGPSSAPSFTPIDLALSLDLNPQTQDEELNRTNDWEKWGEDSSIELCEVRLGFDGVEMNLSTNPLPPLECPYQRLSELVFVTGDPRPPRPADFKDANPVVPHIIMYLVASFVDFDDYSSSPKSQLLVYSMSRKLSPSHRNVPEWSQSPVSSRSFTSEVLAFVTPHHSFLRTSTILAGTINTSMPLRTVKRKTELSIGSVTVLQLPSLNPNAHWEPAPILGSSVDKFLQDFPCNVALSPNGGLLCTVSPSPLSPSRITIHPLPTYKPADPSSTADLKTTISLPGDVAVLISAMRSRRSLSDVVHRLSLPSTPLQEVEHQLLRTLIQLEEHDDGLRNLWLHDFFGLLVETYRSRALRSQNDADKEMLLVRSKVAHDLCSIMACHRAFEDCKDGENSDLDAVWPLSRLCTWLMAFLENVMKECILLGDAGDIPTTPLHTPISHGEDMLATATAPIPPIFIHLLHPGLLSKLRTSVADVRRFHDYLGKLNASGENAQLAKTILMDTVDSSGIDLKGLETVLSQISEETKGLEDDTRSSLAACQPLLSLLAPLRKIVFKLSNAGVIDKPRLFIKASDLVTGIAKLRLLDENDHDEALDVVSKGPLPARRAVRVCLRCRGKVQIRDGAETTQVSPRWTAWESKWVDRCICGGMWAAPDAR</sequence>
<evidence type="ECO:0000313" key="1">
    <source>
        <dbReference type="EMBL" id="KAI0065405.1"/>
    </source>
</evidence>
<accession>A0ACB8TA30</accession>
<protein>
    <submittedName>
        <fullName evidence="1">Uncharacterized protein</fullName>
    </submittedName>
</protein>
<comment type="caution">
    <text evidence="1">The sequence shown here is derived from an EMBL/GenBank/DDBJ whole genome shotgun (WGS) entry which is preliminary data.</text>
</comment>
<gene>
    <name evidence="1" type="ORF">BV25DRAFT_1906053</name>
</gene>
<name>A0ACB8TA30_9AGAM</name>
<reference evidence="1" key="1">
    <citation type="submission" date="2021-03" db="EMBL/GenBank/DDBJ databases">
        <authorList>
            <consortium name="DOE Joint Genome Institute"/>
            <person name="Ahrendt S."/>
            <person name="Looney B.P."/>
            <person name="Miyauchi S."/>
            <person name="Morin E."/>
            <person name="Drula E."/>
            <person name="Courty P.E."/>
            <person name="Chicoki N."/>
            <person name="Fauchery L."/>
            <person name="Kohler A."/>
            <person name="Kuo A."/>
            <person name="Labutti K."/>
            <person name="Pangilinan J."/>
            <person name="Lipzen A."/>
            <person name="Riley R."/>
            <person name="Andreopoulos W."/>
            <person name="He G."/>
            <person name="Johnson J."/>
            <person name="Barry K.W."/>
            <person name="Grigoriev I.V."/>
            <person name="Nagy L."/>
            <person name="Hibbett D."/>
            <person name="Henrissat B."/>
            <person name="Matheny P.B."/>
            <person name="Labbe J."/>
            <person name="Martin F."/>
        </authorList>
    </citation>
    <scope>NUCLEOTIDE SEQUENCE</scope>
    <source>
        <strain evidence="1">HHB10654</strain>
    </source>
</reference>
<reference evidence="1" key="2">
    <citation type="journal article" date="2022" name="New Phytol.">
        <title>Evolutionary transition to the ectomycorrhizal habit in the genomes of a hyperdiverse lineage of mushroom-forming fungi.</title>
        <authorList>
            <person name="Looney B."/>
            <person name="Miyauchi S."/>
            <person name="Morin E."/>
            <person name="Drula E."/>
            <person name="Courty P.E."/>
            <person name="Kohler A."/>
            <person name="Kuo A."/>
            <person name="LaButti K."/>
            <person name="Pangilinan J."/>
            <person name="Lipzen A."/>
            <person name="Riley R."/>
            <person name="Andreopoulos W."/>
            <person name="He G."/>
            <person name="Johnson J."/>
            <person name="Nolan M."/>
            <person name="Tritt A."/>
            <person name="Barry K.W."/>
            <person name="Grigoriev I.V."/>
            <person name="Nagy L.G."/>
            <person name="Hibbett D."/>
            <person name="Henrissat B."/>
            <person name="Matheny P.B."/>
            <person name="Labbe J."/>
            <person name="Martin F.M."/>
        </authorList>
    </citation>
    <scope>NUCLEOTIDE SEQUENCE</scope>
    <source>
        <strain evidence="1">HHB10654</strain>
    </source>
</reference>
<organism evidence="1 2">
    <name type="scientific">Artomyces pyxidatus</name>
    <dbReference type="NCBI Taxonomy" id="48021"/>
    <lineage>
        <taxon>Eukaryota</taxon>
        <taxon>Fungi</taxon>
        <taxon>Dikarya</taxon>
        <taxon>Basidiomycota</taxon>
        <taxon>Agaricomycotina</taxon>
        <taxon>Agaricomycetes</taxon>
        <taxon>Russulales</taxon>
        <taxon>Auriscalpiaceae</taxon>
        <taxon>Artomyces</taxon>
    </lineage>
</organism>
<keyword evidence="2" id="KW-1185">Reference proteome</keyword>